<organism evidence="7 8">
    <name type="scientific">Diploscapter pachys</name>
    <dbReference type="NCBI Taxonomy" id="2018661"/>
    <lineage>
        <taxon>Eukaryota</taxon>
        <taxon>Metazoa</taxon>
        <taxon>Ecdysozoa</taxon>
        <taxon>Nematoda</taxon>
        <taxon>Chromadorea</taxon>
        <taxon>Rhabditida</taxon>
        <taxon>Rhabditina</taxon>
        <taxon>Rhabditomorpha</taxon>
        <taxon>Rhabditoidea</taxon>
        <taxon>Rhabditidae</taxon>
        <taxon>Diploscapter</taxon>
    </lineage>
</organism>
<feature type="compositionally biased region" description="Low complexity" evidence="5">
    <location>
        <begin position="538"/>
        <end position="553"/>
    </location>
</feature>
<dbReference type="Pfam" id="PF13923">
    <property type="entry name" value="zf-C3HC4_2"/>
    <property type="match status" value="1"/>
</dbReference>
<dbReference type="PROSITE" id="PS00518">
    <property type="entry name" value="ZF_RING_1"/>
    <property type="match status" value="1"/>
</dbReference>
<name>A0A2A2J4B5_9BILA</name>
<dbReference type="Proteomes" id="UP000218231">
    <property type="component" value="Unassembled WGS sequence"/>
</dbReference>
<dbReference type="GO" id="GO:0008270">
    <property type="term" value="F:zinc ion binding"/>
    <property type="evidence" value="ECO:0007669"/>
    <property type="project" value="UniProtKB-KW"/>
</dbReference>
<dbReference type="InterPro" id="IPR013083">
    <property type="entry name" value="Znf_RING/FYVE/PHD"/>
</dbReference>
<reference evidence="7 8" key="1">
    <citation type="journal article" date="2017" name="Curr. Biol.">
        <title>Genome architecture and evolution of a unichromosomal asexual nematode.</title>
        <authorList>
            <person name="Fradin H."/>
            <person name="Zegar C."/>
            <person name="Gutwein M."/>
            <person name="Lucas J."/>
            <person name="Kovtun M."/>
            <person name="Corcoran D."/>
            <person name="Baugh L.R."/>
            <person name="Kiontke K."/>
            <person name="Gunsalus K."/>
            <person name="Fitch D.H."/>
            <person name="Piano F."/>
        </authorList>
    </citation>
    <scope>NUCLEOTIDE SEQUENCE [LARGE SCALE GENOMIC DNA]</scope>
    <source>
        <strain evidence="7">PF1309</strain>
    </source>
</reference>
<dbReference type="OrthoDB" id="1630758at2759"/>
<accession>A0A2A2J4B5</accession>
<feature type="compositionally biased region" description="Low complexity" evidence="5">
    <location>
        <begin position="1"/>
        <end position="16"/>
    </location>
</feature>
<feature type="domain" description="RING-type" evidence="6">
    <location>
        <begin position="180"/>
        <end position="219"/>
    </location>
</feature>
<dbReference type="SUPFAM" id="SSF57850">
    <property type="entry name" value="RING/U-box"/>
    <property type="match status" value="1"/>
</dbReference>
<dbReference type="EMBL" id="LIAE01010683">
    <property type="protein sequence ID" value="PAV56658.1"/>
    <property type="molecule type" value="Genomic_DNA"/>
</dbReference>
<dbReference type="Gene3D" id="3.30.40.10">
    <property type="entry name" value="Zinc/RING finger domain, C3HC4 (zinc finger)"/>
    <property type="match status" value="1"/>
</dbReference>
<evidence type="ECO:0000256" key="2">
    <source>
        <dbReference type="ARBA" id="ARBA00022771"/>
    </source>
</evidence>
<feature type="region of interest" description="Disordered" evidence="5">
    <location>
        <begin position="60"/>
        <end position="84"/>
    </location>
</feature>
<evidence type="ECO:0000256" key="4">
    <source>
        <dbReference type="PROSITE-ProRule" id="PRU00175"/>
    </source>
</evidence>
<dbReference type="SMART" id="SM00184">
    <property type="entry name" value="RING"/>
    <property type="match status" value="1"/>
</dbReference>
<evidence type="ECO:0000313" key="7">
    <source>
        <dbReference type="EMBL" id="PAV56658.1"/>
    </source>
</evidence>
<protein>
    <recommendedName>
        <fullName evidence="6">RING-type domain-containing protein</fullName>
    </recommendedName>
</protein>
<evidence type="ECO:0000256" key="1">
    <source>
        <dbReference type="ARBA" id="ARBA00022723"/>
    </source>
</evidence>
<evidence type="ECO:0000256" key="5">
    <source>
        <dbReference type="SAM" id="MobiDB-lite"/>
    </source>
</evidence>
<proteinExistence type="predicted"/>
<feature type="region of interest" description="Disordered" evidence="5">
    <location>
        <begin position="494"/>
        <end position="575"/>
    </location>
</feature>
<keyword evidence="2 4" id="KW-0863">Zinc-finger</keyword>
<gene>
    <name evidence="7" type="ORF">WR25_08081</name>
</gene>
<feature type="region of interest" description="Disordered" evidence="5">
    <location>
        <begin position="131"/>
        <end position="154"/>
    </location>
</feature>
<dbReference type="PROSITE" id="PS50089">
    <property type="entry name" value="ZF_RING_2"/>
    <property type="match status" value="1"/>
</dbReference>
<feature type="compositionally biased region" description="Low complexity" evidence="5">
    <location>
        <begin position="326"/>
        <end position="355"/>
    </location>
</feature>
<evidence type="ECO:0000259" key="6">
    <source>
        <dbReference type="PROSITE" id="PS50089"/>
    </source>
</evidence>
<keyword evidence="3" id="KW-0862">Zinc</keyword>
<sequence>MAMRRSSMRGSSGSSRIRPLPSVEVDPSPSVHLQNSVQLPMGREEFFRRLEERRHEMMRVMTGSRRNSVRSDESRPASGQVQARAHEWRNNLDVLDLPFDDELADRPASVLDFNMLDDEENDMEVQLLERPAREASQAREQSAAREVEQKKDKEEEFDPVLEELRKKQTIVEHYDGKFDCSICLGVVFQPVQSSACRHIFCSFCLYQSLENSDNCPTCQKHVRRVVQAPVMLTNLLDEYVQMEPEAKLSDAEIEERNRKVVELKQNFERRVKMGIRAPQQQRQAQGIIFMPPPRDISQALGRAREHAEQINRIIQDERAWRRNVMNNGGANGNAAADGQAAQDQDQAQNANATQAQRRRLRDLPPPGLAYVLGMNEAIDLEYLQRLRDAIRQPQPARADRAADRQGRIIQAPPPFIVPNPVAQVAQPIPPMPNAAIDISSDSDNEAEARAAFPRRHRVLPARSIDLIQIDGFGPARNAPSPRAVNQPVPANPISVLVPLPPTPPRSRQQLQRRGRSASPPYVILTRAQRRRQEEEARAAAAATRSANSASGSSRRSRPRLGRNDGNNDRGQQQAQ</sequence>
<dbReference type="AlphaFoldDB" id="A0A2A2J4B5"/>
<feature type="region of interest" description="Disordered" evidence="5">
    <location>
        <begin position="324"/>
        <end position="364"/>
    </location>
</feature>
<dbReference type="InterPro" id="IPR017907">
    <property type="entry name" value="Znf_RING_CS"/>
</dbReference>
<keyword evidence="8" id="KW-1185">Reference proteome</keyword>
<comment type="caution">
    <text evidence="7">The sequence shown here is derived from an EMBL/GenBank/DDBJ whole genome shotgun (WGS) entry which is preliminary data.</text>
</comment>
<evidence type="ECO:0000256" key="3">
    <source>
        <dbReference type="ARBA" id="ARBA00022833"/>
    </source>
</evidence>
<evidence type="ECO:0000313" key="8">
    <source>
        <dbReference type="Proteomes" id="UP000218231"/>
    </source>
</evidence>
<dbReference type="InterPro" id="IPR001841">
    <property type="entry name" value="Znf_RING"/>
</dbReference>
<dbReference type="PANTHER" id="PTHR23327">
    <property type="entry name" value="RING FINGER PROTEIN 127"/>
    <property type="match status" value="1"/>
</dbReference>
<dbReference type="STRING" id="2018661.A0A2A2J4B5"/>
<feature type="region of interest" description="Disordered" evidence="5">
    <location>
        <begin position="1"/>
        <end position="33"/>
    </location>
</feature>
<keyword evidence="1" id="KW-0479">Metal-binding</keyword>